<proteinExistence type="predicted"/>
<dbReference type="AlphaFoldDB" id="A0A7C5U781"/>
<dbReference type="EMBL" id="DRXS01000144">
    <property type="protein sequence ID" value="HHR40707.1"/>
    <property type="molecule type" value="Genomic_DNA"/>
</dbReference>
<name>A0A7C5U781_CALS0</name>
<gene>
    <name evidence="1" type="ORF">ENM42_02640</name>
</gene>
<reference evidence="1" key="1">
    <citation type="journal article" date="2020" name="mSystems">
        <title>Genome- and Community-Level Interaction Insights into Carbon Utilization and Element Cycling Functions of Hydrothermarchaeota in Hydrothermal Sediment.</title>
        <authorList>
            <person name="Zhou Z."/>
            <person name="Liu Y."/>
            <person name="Xu W."/>
            <person name="Pan J."/>
            <person name="Luo Z.H."/>
            <person name="Li M."/>
        </authorList>
    </citation>
    <scope>NUCLEOTIDE SEQUENCE [LARGE SCALE GENOMIC DNA]</scope>
    <source>
        <strain evidence="1">SpSt-1084</strain>
    </source>
</reference>
<sequence length="51" mass="5840">MKLEEIKKVVCVGVSIFSDSLKRQGVEVIDIEWSPPAEIEEDLKRILDKLI</sequence>
<evidence type="ECO:0000313" key="1">
    <source>
        <dbReference type="EMBL" id="HHR40707.1"/>
    </source>
</evidence>
<comment type="caution">
    <text evidence="1">The sequence shown here is derived from an EMBL/GenBank/DDBJ whole genome shotgun (WGS) entry which is preliminary data.</text>
</comment>
<protein>
    <submittedName>
        <fullName evidence="1">3-oxoacyl-ACP synthase</fullName>
    </submittedName>
</protein>
<organism evidence="1">
    <name type="scientific">Caldiarchaeum subterraneum</name>
    <dbReference type="NCBI Taxonomy" id="311458"/>
    <lineage>
        <taxon>Archaea</taxon>
        <taxon>Nitrososphaerota</taxon>
        <taxon>Candidatus Caldarchaeales</taxon>
        <taxon>Candidatus Caldarchaeaceae</taxon>
        <taxon>Candidatus Caldarchaeum</taxon>
    </lineage>
</organism>
<dbReference type="Gene3D" id="3.40.50.720">
    <property type="entry name" value="NAD(P)-binding Rossmann-like Domain"/>
    <property type="match status" value="1"/>
</dbReference>
<accession>A0A7C5U781</accession>